<feature type="transmembrane region" description="Helical" evidence="1">
    <location>
        <begin position="129"/>
        <end position="148"/>
    </location>
</feature>
<keyword evidence="1" id="KW-0472">Membrane</keyword>
<name>A0A0W8FIU2_9ZZZZ</name>
<dbReference type="Pfam" id="PF07895">
    <property type="entry name" value="DUF1673"/>
    <property type="match status" value="1"/>
</dbReference>
<dbReference type="EMBL" id="LNQE01001135">
    <property type="protein sequence ID" value="KUG20837.1"/>
    <property type="molecule type" value="Genomic_DNA"/>
</dbReference>
<feature type="transmembrane region" description="Helical" evidence="1">
    <location>
        <begin position="82"/>
        <end position="103"/>
    </location>
</feature>
<dbReference type="InterPro" id="IPR012874">
    <property type="entry name" value="DUF1673_METspp"/>
</dbReference>
<dbReference type="AlphaFoldDB" id="A0A0W8FIU2"/>
<proteinExistence type="predicted"/>
<gene>
    <name evidence="2" type="ORF">ASZ90_009418</name>
</gene>
<comment type="caution">
    <text evidence="2">The sequence shown here is derived from an EMBL/GenBank/DDBJ whole genome shotgun (WGS) entry which is preliminary data.</text>
</comment>
<evidence type="ECO:0000256" key="1">
    <source>
        <dbReference type="SAM" id="Phobius"/>
    </source>
</evidence>
<feature type="transmembrane region" description="Helical" evidence="1">
    <location>
        <begin position="154"/>
        <end position="176"/>
    </location>
</feature>
<organism evidence="2">
    <name type="scientific">hydrocarbon metagenome</name>
    <dbReference type="NCBI Taxonomy" id="938273"/>
    <lineage>
        <taxon>unclassified sequences</taxon>
        <taxon>metagenomes</taxon>
        <taxon>ecological metagenomes</taxon>
    </lineage>
</organism>
<feature type="transmembrane region" description="Helical" evidence="1">
    <location>
        <begin position="59"/>
        <end position="76"/>
    </location>
</feature>
<sequence>MTMPLADTIRAYLGWCPAAGSMQANPALHLGAGTADASGGRDGIPEIDPGWWKRYHNQLLVMAVNMSLAAAFFLLIEDASGYSTALRGIAVGTGVSLGLLLSLRKLYARIAAGEFVGARRTRRQRIARYIAVPALSLAVIGIVVYFALNGMCDTILALMLGVSLYSWAAYGFTLLWERQHRATLISEKGSMYAVDAAMRGGSGSEGAA</sequence>
<keyword evidence="1" id="KW-0812">Transmembrane</keyword>
<protein>
    <submittedName>
        <fullName evidence="2">Uncharacterized protein</fullName>
    </submittedName>
</protein>
<accession>A0A0W8FIU2</accession>
<keyword evidence="1" id="KW-1133">Transmembrane helix</keyword>
<evidence type="ECO:0000313" key="2">
    <source>
        <dbReference type="EMBL" id="KUG20837.1"/>
    </source>
</evidence>
<reference evidence="2" key="1">
    <citation type="journal article" date="2015" name="Proc. Natl. Acad. Sci. U.S.A.">
        <title>Networks of energetic and metabolic interactions define dynamics in microbial communities.</title>
        <authorList>
            <person name="Embree M."/>
            <person name="Liu J.K."/>
            <person name="Al-Bassam M.M."/>
            <person name="Zengler K."/>
        </authorList>
    </citation>
    <scope>NUCLEOTIDE SEQUENCE</scope>
</reference>